<dbReference type="Proteomes" id="UP000007801">
    <property type="component" value="Unassembled WGS sequence"/>
</dbReference>
<dbReference type="STRING" id="7217.A0A0P8YG66"/>
<evidence type="ECO:0000313" key="3">
    <source>
        <dbReference type="Proteomes" id="UP000007801"/>
    </source>
</evidence>
<keyword evidence="3" id="KW-1185">Reference proteome</keyword>
<keyword evidence="1" id="KW-1133">Transmembrane helix</keyword>
<dbReference type="InParanoid" id="A0A0P8YG66"/>
<accession>A0A0P8YG66</accession>
<evidence type="ECO:0000256" key="1">
    <source>
        <dbReference type="SAM" id="Phobius"/>
    </source>
</evidence>
<dbReference type="KEGG" id="dan:26515301"/>
<organism evidence="2 3">
    <name type="scientific">Drosophila ananassae</name>
    <name type="common">Fruit fly</name>
    <dbReference type="NCBI Taxonomy" id="7217"/>
    <lineage>
        <taxon>Eukaryota</taxon>
        <taxon>Metazoa</taxon>
        <taxon>Ecdysozoa</taxon>
        <taxon>Arthropoda</taxon>
        <taxon>Hexapoda</taxon>
        <taxon>Insecta</taxon>
        <taxon>Pterygota</taxon>
        <taxon>Neoptera</taxon>
        <taxon>Endopterygota</taxon>
        <taxon>Diptera</taxon>
        <taxon>Brachycera</taxon>
        <taxon>Muscomorpha</taxon>
        <taxon>Ephydroidea</taxon>
        <taxon>Drosophilidae</taxon>
        <taxon>Drosophila</taxon>
        <taxon>Sophophora</taxon>
    </lineage>
</organism>
<keyword evidence="1" id="KW-0472">Membrane</keyword>
<dbReference type="AlphaFoldDB" id="A0A0P8YG66"/>
<keyword evidence="1" id="KW-0812">Transmembrane</keyword>
<evidence type="ECO:0000313" key="2">
    <source>
        <dbReference type="EMBL" id="KPU77930.1"/>
    </source>
</evidence>
<protein>
    <submittedName>
        <fullName evidence="2">Uncharacterized protein</fullName>
    </submittedName>
</protein>
<sequence>MSCRSNNSVMAIVERTQKCLSETFAKYQQKVSHEACEAVRRVMSKDPPNIMEASNTCRLLCRNRKKLRKEGFLSVALFLTILLFFLLGLHLVRVYHRTCAYGEGGCLSTGFWFYEECQIVT</sequence>
<gene>
    <name evidence="2" type="primary">Dana\GF27892</name>
    <name evidence="2" type="ORF">GF27892</name>
</gene>
<proteinExistence type="predicted"/>
<dbReference type="OrthoDB" id="7868201at2759"/>
<reference evidence="2 3" key="1">
    <citation type="journal article" date="2007" name="Nature">
        <title>Evolution of genes and genomes on the Drosophila phylogeny.</title>
        <authorList>
            <consortium name="Drosophila 12 Genomes Consortium"/>
            <person name="Clark A.G."/>
            <person name="Eisen M.B."/>
            <person name="Smith D.R."/>
            <person name="Bergman C.M."/>
            <person name="Oliver B."/>
            <person name="Markow T.A."/>
            <person name="Kaufman T.C."/>
            <person name="Kellis M."/>
            <person name="Gelbart W."/>
            <person name="Iyer V.N."/>
            <person name="Pollard D.A."/>
            <person name="Sackton T.B."/>
            <person name="Larracuente A.M."/>
            <person name="Singh N.D."/>
            <person name="Abad J.P."/>
            <person name="Abt D.N."/>
            <person name="Adryan B."/>
            <person name="Aguade M."/>
            <person name="Akashi H."/>
            <person name="Anderson W.W."/>
            <person name="Aquadro C.F."/>
            <person name="Ardell D.H."/>
            <person name="Arguello R."/>
            <person name="Artieri C.G."/>
            <person name="Barbash D.A."/>
            <person name="Barker D."/>
            <person name="Barsanti P."/>
            <person name="Batterham P."/>
            <person name="Batzoglou S."/>
            <person name="Begun D."/>
            <person name="Bhutkar A."/>
            <person name="Blanco E."/>
            <person name="Bosak S.A."/>
            <person name="Bradley R.K."/>
            <person name="Brand A.D."/>
            <person name="Brent M.R."/>
            <person name="Brooks A.N."/>
            <person name="Brown R.H."/>
            <person name="Butlin R.K."/>
            <person name="Caggese C."/>
            <person name="Calvi B.R."/>
            <person name="Bernardo de Carvalho A."/>
            <person name="Caspi A."/>
            <person name="Castrezana S."/>
            <person name="Celniker S.E."/>
            <person name="Chang J.L."/>
            <person name="Chapple C."/>
            <person name="Chatterji S."/>
            <person name="Chinwalla A."/>
            <person name="Civetta A."/>
            <person name="Clifton S.W."/>
            <person name="Comeron J.M."/>
            <person name="Costello J.C."/>
            <person name="Coyne J.A."/>
            <person name="Daub J."/>
            <person name="David R.G."/>
            <person name="Delcher A.L."/>
            <person name="Delehaunty K."/>
            <person name="Do C.B."/>
            <person name="Ebling H."/>
            <person name="Edwards K."/>
            <person name="Eickbush T."/>
            <person name="Evans J.D."/>
            <person name="Filipski A."/>
            <person name="Findeiss S."/>
            <person name="Freyhult E."/>
            <person name="Fulton L."/>
            <person name="Fulton R."/>
            <person name="Garcia A.C."/>
            <person name="Gardiner A."/>
            <person name="Garfield D.A."/>
            <person name="Garvin B.E."/>
            <person name="Gibson G."/>
            <person name="Gilbert D."/>
            <person name="Gnerre S."/>
            <person name="Godfrey J."/>
            <person name="Good R."/>
            <person name="Gotea V."/>
            <person name="Gravely B."/>
            <person name="Greenberg A.J."/>
            <person name="Griffiths-Jones S."/>
            <person name="Gross S."/>
            <person name="Guigo R."/>
            <person name="Gustafson E.A."/>
            <person name="Haerty W."/>
            <person name="Hahn M.W."/>
            <person name="Halligan D.L."/>
            <person name="Halpern A.L."/>
            <person name="Halter G.M."/>
            <person name="Han M.V."/>
            <person name="Heger A."/>
            <person name="Hillier L."/>
            <person name="Hinrichs A.S."/>
            <person name="Holmes I."/>
            <person name="Hoskins R.A."/>
            <person name="Hubisz M.J."/>
            <person name="Hultmark D."/>
            <person name="Huntley M.A."/>
            <person name="Jaffe D.B."/>
            <person name="Jagadeeshan S."/>
            <person name="Jeck W.R."/>
            <person name="Johnson J."/>
            <person name="Jones C.D."/>
            <person name="Jordan W.C."/>
            <person name="Karpen G.H."/>
            <person name="Kataoka E."/>
            <person name="Keightley P.D."/>
            <person name="Kheradpour P."/>
            <person name="Kirkness E.F."/>
            <person name="Koerich L.B."/>
            <person name="Kristiansen K."/>
            <person name="Kudrna D."/>
            <person name="Kulathinal R.J."/>
            <person name="Kumar S."/>
            <person name="Kwok R."/>
            <person name="Lander E."/>
            <person name="Langley C.H."/>
            <person name="Lapoint R."/>
            <person name="Lazzaro B.P."/>
            <person name="Lee S.J."/>
            <person name="Levesque L."/>
            <person name="Li R."/>
            <person name="Lin C.F."/>
            <person name="Lin M.F."/>
            <person name="Lindblad-Toh K."/>
            <person name="Llopart A."/>
            <person name="Long M."/>
            <person name="Low L."/>
            <person name="Lozovsky E."/>
            <person name="Lu J."/>
            <person name="Luo M."/>
            <person name="Machado C.A."/>
            <person name="Makalowski W."/>
            <person name="Marzo M."/>
            <person name="Matsuda M."/>
            <person name="Matzkin L."/>
            <person name="McAllister B."/>
            <person name="McBride C.S."/>
            <person name="McKernan B."/>
            <person name="McKernan K."/>
            <person name="Mendez-Lago M."/>
            <person name="Minx P."/>
            <person name="Mollenhauer M.U."/>
            <person name="Montooth K."/>
            <person name="Mount S.M."/>
            <person name="Mu X."/>
            <person name="Myers E."/>
            <person name="Negre B."/>
            <person name="Newfeld S."/>
            <person name="Nielsen R."/>
            <person name="Noor M.A."/>
            <person name="O'Grady P."/>
            <person name="Pachter L."/>
            <person name="Papaceit M."/>
            <person name="Parisi M.J."/>
            <person name="Parisi M."/>
            <person name="Parts L."/>
            <person name="Pedersen J.S."/>
            <person name="Pesole G."/>
            <person name="Phillippy A.M."/>
            <person name="Ponting C.P."/>
            <person name="Pop M."/>
            <person name="Porcelli D."/>
            <person name="Powell J.R."/>
            <person name="Prohaska S."/>
            <person name="Pruitt K."/>
            <person name="Puig M."/>
            <person name="Quesneville H."/>
            <person name="Ram K.R."/>
            <person name="Rand D."/>
            <person name="Rasmussen M.D."/>
            <person name="Reed L.K."/>
            <person name="Reenan R."/>
            <person name="Reily A."/>
            <person name="Remington K.A."/>
            <person name="Rieger T.T."/>
            <person name="Ritchie M.G."/>
            <person name="Robin C."/>
            <person name="Rogers Y.H."/>
            <person name="Rohde C."/>
            <person name="Rozas J."/>
            <person name="Rubenfield M.J."/>
            <person name="Ruiz A."/>
            <person name="Russo S."/>
            <person name="Salzberg S.L."/>
            <person name="Sanchez-Gracia A."/>
            <person name="Saranga D.J."/>
            <person name="Sato H."/>
            <person name="Schaeffer S.W."/>
            <person name="Schatz M.C."/>
            <person name="Schlenke T."/>
            <person name="Schwartz R."/>
            <person name="Segarra C."/>
            <person name="Singh R.S."/>
            <person name="Sirot L."/>
            <person name="Sirota M."/>
            <person name="Sisneros N.B."/>
            <person name="Smith C.D."/>
            <person name="Smith T.F."/>
            <person name="Spieth J."/>
            <person name="Stage D.E."/>
            <person name="Stark A."/>
            <person name="Stephan W."/>
            <person name="Strausberg R.L."/>
            <person name="Strempel S."/>
            <person name="Sturgill D."/>
            <person name="Sutton G."/>
            <person name="Sutton G.G."/>
            <person name="Tao W."/>
            <person name="Teichmann S."/>
            <person name="Tobari Y.N."/>
            <person name="Tomimura Y."/>
            <person name="Tsolas J.M."/>
            <person name="Valente V.L."/>
            <person name="Venter E."/>
            <person name="Venter J.C."/>
            <person name="Vicario S."/>
            <person name="Vieira F.G."/>
            <person name="Vilella A.J."/>
            <person name="Villasante A."/>
            <person name="Walenz B."/>
            <person name="Wang J."/>
            <person name="Wasserman M."/>
            <person name="Watts T."/>
            <person name="Wilson D."/>
            <person name="Wilson R.K."/>
            <person name="Wing R.A."/>
            <person name="Wolfner M.F."/>
            <person name="Wong A."/>
            <person name="Wong G.K."/>
            <person name="Wu C.I."/>
            <person name="Wu G."/>
            <person name="Yamamoto D."/>
            <person name="Yang H.P."/>
            <person name="Yang S.P."/>
            <person name="Yorke J.A."/>
            <person name="Yoshida K."/>
            <person name="Zdobnov E."/>
            <person name="Zhang P."/>
            <person name="Zhang Y."/>
            <person name="Zimin A.V."/>
            <person name="Baldwin J."/>
            <person name="Abdouelleil A."/>
            <person name="Abdulkadir J."/>
            <person name="Abebe A."/>
            <person name="Abera B."/>
            <person name="Abreu J."/>
            <person name="Acer S.C."/>
            <person name="Aftuck L."/>
            <person name="Alexander A."/>
            <person name="An P."/>
            <person name="Anderson E."/>
            <person name="Anderson S."/>
            <person name="Arachi H."/>
            <person name="Azer M."/>
            <person name="Bachantsang P."/>
            <person name="Barry A."/>
            <person name="Bayul T."/>
            <person name="Berlin A."/>
            <person name="Bessette D."/>
            <person name="Bloom T."/>
            <person name="Blye J."/>
            <person name="Boguslavskiy L."/>
            <person name="Bonnet C."/>
            <person name="Boukhgalter B."/>
            <person name="Bourzgui I."/>
            <person name="Brown A."/>
            <person name="Cahill P."/>
            <person name="Channer S."/>
            <person name="Cheshatsang Y."/>
            <person name="Chuda L."/>
            <person name="Citroen M."/>
            <person name="Collymore A."/>
            <person name="Cooke P."/>
            <person name="Costello M."/>
            <person name="D'Aco K."/>
            <person name="Daza R."/>
            <person name="De Haan G."/>
            <person name="DeGray S."/>
            <person name="DeMaso C."/>
            <person name="Dhargay N."/>
            <person name="Dooley K."/>
            <person name="Dooley E."/>
            <person name="Doricent M."/>
            <person name="Dorje P."/>
            <person name="Dorjee K."/>
            <person name="Dupes A."/>
            <person name="Elong R."/>
            <person name="Falk J."/>
            <person name="Farina A."/>
            <person name="Faro S."/>
            <person name="Ferguson D."/>
            <person name="Fisher S."/>
            <person name="Foley C.D."/>
            <person name="Franke A."/>
            <person name="Friedrich D."/>
            <person name="Gadbois L."/>
            <person name="Gearin G."/>
            <person name="Gearin C.R."/>
            <person name="Giannoukos G."/>
            <person name="Goode T."/>
            <person name="Graham J."/>
            <person name="Grandbois E."/>
            <person name="Grewal S."/>
            <person name="Gyaltsen K."/>
            <person name="Hafez N."/>
            <person name="Hagos B."/>
            <person name="Hall J."/>
            <person name="Henson C."/>
            <person name="Hollinger A."/>
            <person name="Honan T."/>
            <person name="Huard M.D."/>
            <person name="Hughes L."/>
            <person name="Hurhula B."/>
            <person name="Husby M.E."/>
            <person name="Kamat A."/>
            <person name="Kanga B."/>
            <person name="Kashin S."/>
            <person name="Khazanovich D."/>
            <person name="Kisner P."/>
            <person name="Lance K."/>
            <person name="Lara M."/>
            <person name="Lee W."/>
            <person name="Lennon N."/>
            <person name="Letendre F."/>
            <person name="LeVine R."/>
            <person name="Lipovsky A."/>
            <person name="Liu X."/>
            <person name="Liu J."/>
            <person name="Liu S."/>
            <person name="Lokyitsang T."/>
            <person name="Lokyitsang Y."/>
            <person name="Lubonja R."/>
            <person name="Lui A."/>
            <person name="MacDonald P."/>
            <person name="Magnisalis V."/>
            <person name="Maru K."/>
            <person name="Matthews C."/>
            <person name="McCusker W."/>
            <person name="McDonough S."/>
            <person name="Mehta T."/>
            <person name="Meldrim J."/>
            <person name="Meneus L."/>
            <person name="Mihai O."/>
            <person name="Mihalev A."/>
            <person name="Mihova T."/>
            <person name="Mittelman R."/>
            <person name="Mlenga V."/>
            <person name="Montmayeur A."/>
            <person name="Mulrain L."/>
            <person name="Navidi A."/>
            <person name="Naylor J."/>
            <person name="Negash T."/>
            <person name="Nguyen T."/>
            <person name="Nguyen N."/>
            <person name="Nicol R."/>
            <person name="Norbu C."/>
            <person name="Norbu N."/>
            <person name="Novod N."/>
            <person name="O'Neill B."/>
            <person name="Osman S."/>
            <person name="Markiewicz E."/>
            <person name="Oyono O.L."/>
            <person name="Patti C."/>
            <person name="Phunkhang P."/>
            <person name="Pierre F."/>
            <person name="Priest M."/>
            <person name="Raghuraman S."/>
            <person name="Rege F."/>
            <person name="Reyes R."/>
            <person name="Rise C."/>
            <person name="Rogov P."/>
            <person name="Ross K."/>
            <person name="Ryan E."/>
            <person name="Settipalli S."/>
            <person name="Shea T."/>
            <person name="Sherpa N."/>
            <person name="Shi L."/>
            <person name="Shih D."/>
            <person name="Sparrow T."/>
            <person name="Spaulding J."/>
            <person name="Stalker J."/>
            <person name="Stange-Thomann N."/>
            <person name="Stavropoulos S."/>
            <person name="Stone C."/>
            <person name="Strader C."/>
            <person name="Tesfaye S."/>
            <person name="Thomson T."/>
            <person name="Thoulutsang Y."/>
            <person name="Thoulutsang D."/>
            <person name="Topham K."/>
            <person name="Topping I."/>
            <person name="Tsamla T."/>
            <person name="Vassiliev H."/>
            <person name="Vo A."/>
            <person name="Wangchuk T."/>
            <person name="Wangdi T."/>
            <person name="Weiand M."/>
            <person name="Wilkinson J."/>
            <person name="Wilson A."/>
            <person name="Yadav S."/>
            <person name="Young G."/>
            <person name="Yu Q."/>
            <person name="Zembek L."/>
            <person name="Zhong D."/>
            <person name="Zimmer A."/>
            <person name="Zwirko Z."/>
            <person name="Jaffe D.B."/>
            <person name="Alvarez P."/>
            <person name="Brockman W."/>
            <person name="Butler J."/>
            <person name="Chin C."/>
            <person name="Gnerre S."/>
            <person name="Grabherr M."/>
            <person name="Kleber M."/>
            <person name="Mauceli E."/>
            <person name="MacCallum I."/>
        </authorList>
    </citation>
    <scope>NUCLEOTIDE SEQUENCE [LARGE SCALE GENOMIC DNA]</scope>
    <source>
        <strain evidence="3">Tucson 14024-0371.13</strain>
    </source>
</reference>
<name>A0A0P8YG66_DROAN</name>
<dbReference type="EMBL" id="CH902618">
    <property type="protein sequence ID" value="KPU77930.1"/>
    <property type="molecule type" value="Genomic_DNA"/>
</dbReference>
<dbReference type="GeneID" id="26515301"/>
<feature type="transmembrane region" description="Helical" evidence="1">
    <location>
        <begin position="72"/>
        <end position="92"/>
    </location>
</feature>